<accession>A0A811Z446</accession>
<proteinExistence type="predicted"/>
<evidence type="ECO:0000313" key="3">
    <source>
        <dbReference type="Proteomes" id="UP000645828"/>
    </source>
</evidence>
<reference evidence="2" key="1">
    <citation type="submission" date="2020-12" db="EMBL/GenBank/DDBJ databases">
        <authorList>
            <consortium name="Molecular Ecology Group"/>
        </authorList>
    </citation>
    <scope>NUCLEOTIDE SEQUENCE</scope>
    <source>
        <strain evidence="2">TBG_1078</strain>
    </source>
</reference>
<comment type="caution">
    <text evidence="2">The sequence shown here is derived from an EMBL/GenBank/DDBJ whole genome shotgun (WGS) entry which is preliminary data.</text>
</comment>
<evidence type="ECO:0000313" key="2">
    <source>
        <dbReference type="EMBL" id="CAD7683491.1"/>
    </source>
</evidence>
<dbReference type="AlphaFoldDB" id="A0A811Z446"/>
<keyword evidence="3" id="KW-1185">Reference proteome</keyword>
<feature type="region of interest" description="Disordered" evidence="1">
    <location>
        <begin position="23"/>
        <end position="45"/>
    </location>
</feature>
<sequence>MSLPLASLSLSLSLTILKKKREKDQLVAQSQPAPHSSSWPRRQPVTALPSCLSPCMEPASSSACGQR</sequence>
<feature type="compositionally biased region" description="Polar residues" evidence="1">
    <location>
        <begin position="27"/>
        <end position="40"/>
    </location>
</feature>
<protein>
    <submittedName>
        <fullName evidence="2">(raccoon dog) hypothetical protein</fullName>
    </submittedName>
</protein>
<organism evidence="2 3">
    <name type="scientific">Nyctereutes procyonoides</name>
    <name type="common">Raccoon dog</name>
    <name type="synonym">Canis procyonoides</name>
    <dbReference type="NCBI Taxonomy" id="34880"/>
    <lineage>
        <taxon>Eukaryota</taxon>
        <taxon>Metazoa</taxon>
        <taxon>Chordata</taxon>
        <taxon>Craniata</taxon>
        <taxon>Vertebrata</taxon>
        <taxon>Euteleostomi</taxon>
        <taxon>Mammalia</taxon>
        <taxon>Eutheria</taxon>
        <taxon>Laurasiatheria</taxon>
        <taxon>Carnivora</taxon>
        <taxon>Caniformia</taxon>
        <taxon>Canidae</taxon>
        <taxon>Nyctereutes</taxon>
    </lineage>
</organism>
<dbReference type="Proteomes" id="UP000645828">
    <property type="component" value="Unassembled WGS sequence"/>
</dbReference>
<name>A0A811Z446_NYCPR</name>
<gene>
    <name evidence="2" type="ORF">NYPRO_LOCUS16283</name>
</gene>
<evidence type="ECO:0000256" key="1">
    <source>
        <dbReference type="SAM" id="MobiDB-lite"/>
    </source>
</evidence>
<dbReference type="EMBL" id="CAJHUB010000755">
    <property type="protein sequence ID" value="CAD7683491.1"/>
    <property type="molecule type" value="Genomic_DNA"/>
</dbReference>